<feature type="domain" description="Major facilitator superfamily (MFS) profile" evidence="6">
    <location>
        <begin position="19"/>
        <end position="435"/>
    </location>
</feature>
<feature type="transmembrane region" description="Helical" evidence="5">
    <location>
        <begin position="175"/>
        <end position="195"/>
    </location>
</feature>
<comment type="subcellular location">
    <subcellularLocation>
        <location evidence="1">Endomembrane system</location>
        <topology evidence="1">Multi-pass membrane protein</topology>
    </subcellularLocation>
</comment>
<evidence type="ECO:0000256" key="4">
    <source>
        <dbReference type="ARBA" id="ARBA00023136"/>
    </source>
</evidence>
<name>A0A381U7X7_9ZZZZ</name>
<feature type="transmembrane region" description="Helical" evidence="5">
    <location>
        <begin position="341"/>
        <end position="362"/>
    </location>
</feature>
<feature type="transmembrane region" description="Helical" evidence="5">
    <location>
        <begin position="111"/>
        <end position="133"/>
    </location>
</feature>
<feature type="transmembrane region" description="Helical" evidence="5">
    <location>
        <begin position="87"/>
        <end position="105"/>
    </location>
</feature>
<dbReference type="InterPro" id="IPR011701">
    <property type="entry name" value="MFS"/>
</dbReference>
<evidence type="ECO:0000256" key="5">
    <source>
        <dbReference type="SAM" id="Phobius"/>
    </source>
</evidence>
<dbReference type="GO" id="GO:0012505">
    <property type="term" value="C:endomembrane system"/>
    <property type="evidence" value="ECO:0007669"/>
    <property type="project" value="UniProtKB-SubCell"/>
</dbReference>
<dbReference type="EMBL" id="UINC01005909">
    <property type="protein sequence ID" value="SVA24322.1"/>
    <property type="molecule type" value="Genomic_DNA"/>
</dbReference>
<feature type="transmembrane region" description="Helical" evidence="5">
    <location>
        <begin position="279"/>
        <end position="300"/>
    </location>
</feature>
<dbReference type="PROSITE" id="PS50850">
    <property type="entry name" value="MFS"/>
    <property type="match status" value="1"/>
</dbReference>
<feature type="transmembrane region" description="Helical" evidence="5">
    <location>
        <begin position="309"/>
        <end position="329"/>
    </location>
</feature>
<dbReference type="PIRSF" id="PIRSF002808">
    <property type="entry name" value="Hexose_phosphate_transp"/>
    <property type="match status" value="1"/>
</dbReference>
<evidence type="ECO:0000256" key="1">
    <source>
        <dbReference type="ARBA" id="ARBA00004127"/>
    </source>
</evidence>
<evidence type="ECO:0000259" key="6">
    <source>
        <dbReference type="PROSITE" id="PS50850"/>
    </source>
</evidence>
<dbReference type="AlphaFoldDB" id="A0A381U7X7"/>
<evidence type="ECO:0000256" key="2">
    <source>
        <dbReference type="ARBA" id="ARBA00022692"/>
    </source>
</evidence>
<dbReference type="PANTHER" id="PTHR43826">
    <property type="entry name" value="GLUCOSE-6-PHOSPHATE EXCHANGER SLC37A4"/>
    <property type="match status" value="1"/>
</dbReference>
<evidence type="ECO:0000313" key="7">
    <source>
        <dbReference type="EMBL" id="SVA24322.1"/>
    </source>
</evidence>
<keyword evidence="4 5" id="KW-0472">Membrane</keyword>
<organism evidence="7">
    <name type="scientific">marine metagenome</name>
    <dbReference type="NCBI Taxonomy" id="408172"/>
    <lineage>
        <taxon>unclassified sequences</taxon>
        <taxon>metagenomes</taxon>
        <taxon>ecological metagenomes</taxon>
    </lineage>
</organism>
<keyword evidence="3 5" id="KW-1133">Transmembrane helix</keyword>
<dbReference type="Gene3D" id="1.20.1250.20">
    <property type="entry name" value="MFS general substrate transporter like domains"/>
    <property type="match status" value="2"/>
</dbReference>
<feature type="transmembrane region" description="Helical" evidence="5">
    <location>
        <begin position="57"/>
        <end position="75"/>
    </location>
</feature>
<dbReference type="InterPro" id="IPR000849">
    <property type="entry name" value="Sugar_P_transporter"/>
</dbReference>
<proteinExistence type="predicted"/>
<feature type="transmembrane region" description="Helical" evidence="5">
    <location>
        <begin position="12"/>
        <end position="37"/>
    </location>
</feature>
<dbReference type="InterPro" id="IPR036259">
    <property type="entry name" value="MFS_trans_sf"/>
</dbReference>
<protein>
    <recommendedName>
        <fullName evidence="6">Major facilitator superfamily (MFS) profile domain-containing protein</fullName>
    </recommendedName>
</protein>
<dbReference type="GO" id="GO:0061513">
    <property type="term" value="F:glucose 6-phosphate:phosphate antiporter activity"/>
    <property type="evidence" value="ECO:0007669"/>
    <property type="project" value="TreeGrafter"/>
</dbReference>
<dbReference type="Pfam" id="PF07690">
    <property type="entry name" value="MFS_1"/>
    <property type="match status" value="1"/>
</dbReference>
<dbReference type="SUPFAM" id="SSF103473">
    <property type="entry name" value="MFS general substrate transporter"/>
    <property type="match status" value="1"/>
</dbReference>
<dbReference type="PANTHER" id="PTHR43826:SF8">
    <property type="entry name" value="MAJOR FACILITATOR SUPERFAMILY (MFS) PROFILE DOMAIN-CONTAINING PROTEIN"/>
    <property type="match status" value="1"/>
</dbReference>
<feature type="transmembrane region" description="Helical" evidence="5">
    <location>
        <begin position="374"/>
        <end position="395"/>
    </location>
</feature>
<dbReference type="GO" id="GO:0016020">
    <property type="term" value="C:membrane"/>
    <property type="evidence" value="ECO:0007669"/>
    <property type="project" value="InterPro"/>
</dbReference>
<dbReference type="GO" id="GO:0035435">
    <property type="term" value="P:phosphate ion transmembrane transport"/>
    <property type="evidence" value="ECO:0007669"/>
    <property type="project" value="TreeGrafter"/>
</dbReference>
<accession>A0A381U7X7</accession>
<dbReference type="InterPro" id="IPR020846">
    <property type="entry name" value="MFS_dom"/>
</dbReference>
<reference evidence="7" key="1">
    <citation type="submission" date="2018-05" db="EMBL/GenBank/DDBJ databases">
        <authorList>
            <person name="Lanie J.A."/>
            <person name="Ng W.-L."/>
            <person name="Kazmierczak K.M."/>
            <person name="Andrzejewski T.M."/>
            <person name="Davidsen T.M."/>
            <person name="Wayne K.J."/>
            <person name="Tettelin H."/>
            <person name="Glass J.I."/>
            <person name="Rusch D."/>
            <person name="Podicherti R."/>
            <person name="Tsui H.-C.T."/>
            <person name="Winkler M.E."/>
        </authorList>
    </citation>
    <scope>NUCLEOTIDE SEQUENCE</scope>
</reference>
<evidence type="ECO:0000256" key="3">
    <source>
        <dbReference type="ARBA" id="ARBA00022989"/>
    </source>
</evidence>
<sequence>MKWTARLKNDPSFSWEMVLLICIYGAYAVLNICRTTVVISSPAMLDDPELGLNKTMWGAILGWGTAGTLVGKLTTGILADRFGGRRVFLISIGFCMLATGIFGIISKVFFFSIAFFIAMLAKSAGWPCMANLIRSWFPKGWRGRIWGVLSSSSMSSSFFTSLVMGSLLLVISWRWVVASSLPIAGILSIVLFFYLKQSPTDVGLPAMPSVDGDDDSDNPQNSHHLDNATLGEALTSFIKSSRFWLICISIMCLTILMAFQNFLPIYLKEVFRLSSGKAGIASSVFPLGSMFSVIIGGFIFDKLTKKKRMFVLGGMMALATGCIVILLFLPKSHMQESSVLWVALSAIMIYGLMIAPCYLIPMSVFSLDFGGKHCGVLVGIIDAAGYLASMIFEFWGGAVADRIDGWQQFLCIILNVSIIGTITLVLFLFIDHRSLRFNITHKPKK</sequence>
<feature type="transmembrane region" description="Helical" evidence="5">
    <location>
        <begin position="243"/>
        <end position="267"/>
    </location>
</feature>
<keyword evidence="2 5" id="KW-0812">Transmembrane</keyword>
<feature type="transmembrane region" description="Helical" evidence="5">
    <location>
        <begin position="407"/>
        <end position="430"/>
    </location>
</feature>
<feature type="transmembrane region" description="Helical" evidence="5">
    <location>
        <begin position="145"/>
        <end position="169"/>
    </location>
</feature>
<dbReference type="InterPro" id="IPR051337">
    <property type="entry name" value="OPA_Antiporter"/>
</dbReference>
<gene>
    <name evidence="7" type="ORF">METZ01_LOCUS77176</name>
</gene>